<feature type="region of interest" description="Disordered" evidence="1">
    <location>
        <begin position="1"/>
        <end position="25"/>
    </location>
</feature>
<evidence type="ECO:0000313" key="3">
    <source>
        <dbReference type="Proteomes" id="UP000297946"/>
    </source>
</evidence>
<dbReference type="AlphaFoldDB" id="A0A5R2ASS4"/>
<dbReference type="Gene3D" id="3.40.390.10">
    <property type="entry name" value="Collagenase (Catalytic Domain)"/>
    <property type="match status" value="1"/>
</dbReference>
<dbReference type="InterPro" id="IPR024079">
    <property type="entry name" value="MetalloPept_cat_dom_sf"/>
</dbReference>
<dbReference type="Proteomes" id="UP000297946">
    <property type="component" value="Unassembled WGS sequence"/>
</dbReference>
<evidence type="ECO:0000313" key="2">
    <source>
        <dbReference type="EMBL" id="TGJ99845.1"/>
    </source>
</evidence>
<organism evidence="2 3">
    <name type="scientific">Leptospira langatensis</name>
    <dbReference type="NCBI Taxonomy" id="2484983"/>
    <lineage>
        <taxon>Bacteria</taxon>
        <taxon>Pseudomonadati</taxon>
        <taxon>Spirochaetota</taxon>
        <taxon>Spirochaetia</taxon>
        <taxon>Leptospirales</taxon>
        <taxon>Leptospiraceae</taxon>
        <taxon>Leptospira</taxon>
    </lineage>
</organism>
<gene>
    <name evidence="2" type="ORF">EHO57_13880</name>
</gene>
<proteinExistence type="predicted"/>
<reference evidence="2 3" key="1">
    <citation type="journal article" date="2019" name="PLoS Negl. Trop. Dis.">
        <title>Revisiting the worldwide diversity of Leptospira species in the environment.</title>
        <authorList>
            <person name="Vincent A.T."/>
            <person name="Schiettekatte O."/>
            <person name="Bourhy P."/>
            <person name="Veyrier F.J."/>
            <person name="Picardeau M."/>
        </authorList>
    </citation>
    <scope>NUCLEOTIDE SEQUENCE [LARGE SCALE GENOMIC DNA]</scope>
    <source>
        <strain evidence="2 3">SSW18</strain>
    </source>
</reference>
<comment type="caution">
    <text evidence="2">The sequence shown here is derived from an EMBL/GenBank/DDBJ whole genome shotgun (WGS) entry which is preliminary data.</text>
</comment>
<name>A0A5R2ASS4_9LEPT</name>
<dbReference type="SUPFAM" id="SSF55486">
    <property type="entry name" value="Metalloproteases ('zincins'), catalytic domain"/>
    <property type="match status" value="1"/>
</dbReference>
<protein>
    <recommendedName>
        <fullName evidence="4">Large polyvalent protein-associated domain-containing protein</fullName>
    </recommendedName>
</protein>
<accession>A0A5R2ASS4</accession>
<dbReference type="EMBL" id="RQER01000008">
    <property type="protein sequence ID" value="TGJ99845.1"/>
    <property type="molecule type" value="Genomic_DNA"/>
</dbReference>
<evidence type="ECO:0008006" key="4">
    <source>
        <dbReference type="Google" id="ProtNLM"/>
    </source>
</evidence>
<evidence type="ECO:0000256" key="1">
    <source>
        <dbReference type="SAM" id="MobiDB-lite"/>
    </source>
</evidence>
<dbReference type="GO" id="GO:0008237">
    <property type="term" value="F:metallopeptidase activity"/>
    <property type="evidence" value="ECO:0007669"/>
    <property type="project" value="InterPro"/>
</dbReference>
<sequence length="461" mass="52475">MADDDPLSVSKKMESSNPGNRGSIRQEMFGTLHTEEEATSAIETEEVDFKPEMKAATVFQYGISVDTTIPDYSKAPIDKIIFFKEKNILKRPRPAYIPEIDIGDFDRALKFRFPAVQVEADSYLVQLNSGRSTSEPAKWAYMSLDGLAATENYYQSYCKANLREKYEQHGIKKRVILSVPRDNKMTTLQFNLIGSKLFGSPPSRNTSPEYKKVWEEYHKLNKALGYKRNDISSRTSDRIEMNTYDKGKETSYGDSGTKADLLESMGVLVKRQNGKPISDLEIQQIKEHLGGVYLAFGDRREMAKNFGLKISHSGNVLMHARRALGIFTPSFKSIGVSFQEEGHPGLTLAHEFGHFMDHYLGKKKGGFFASDRDGSLESEIANVFRDGMEDGIDSAYWTRTCECFARACEMYYSEKIDGEGVWTRPQNPRWSYFKEKVKPLMEKFFEENSELLKTILADAFK</sequence>